<name>A0A437LTK4_9BURK</name>
<dbReference type="OrthoDB" id="9810066at2"/>
<evidence type="ECO:0000313" key="2">
    <source>
        <dbReference type="Proteomes" id="UP000288587"/>
    </source>
</evidence>
<dbReference type="GO" id="GO:0046677">
    <property type="term" value="P:response to antibiotic"/>
    <property type="evidence" value="ECO:0007669"/>
    <property type="project" value="InterPro"/>
</dbReference>
<dbReference type="Gene3D" id="3.30.1870.10">
    <property type="entry name" value="EreA-like, domain 2"/>
    <property type="match status" value="1"/>
</dbReference>
<dbReference type="Pfam" id="PF05139">
    <property type="entry name" value="Erythro_esteras"/>
    <property type="match status" value="1"/>
</dbReference>
<proteinExistence type="predicted"/>
<accession>A0A437LTK4</accession>
<dbReference type="PANTHER" id="PTHR31299:SF0">
    <property type="entry name" value="ESTERASE, PUTATIVE (AFU_ORTHOLOGUE AFUA_1G05850)-RELATED"/>
    <property type="match status" value="1"/>
</dbReference>
<dbReference type="InterPro" id="IPR007815">
    <property type="entry name" value="Emycin_Estase"/>
</dbReference>
<gene>
    <name evidence="1" type="ORF">EOD73_06815</name>
</gene>
<evidence type="ECO:0008006" key="3">
    <source>
        <dbReference type="Google" id="ProtNLM"/>
    </source>
</evidence>
<organism evidence="1 2">
    <name type="scientific">Inhella crocodyli</name>
    <dbReference type="NCBI Taxonomy" id="2499851"/>
    <lineage>
        <taxon>Bacteria</taxon>
        <taxon>Pseudomonadati</taxon>
        <taxon>Pseudomonadota</taxon>
        <taxon>Betaproteobacteria</taxon>
        <taxon>Burkholderiales</taxon>
        <taxon>Sphaerotilaceae</taxon>
        <taxon>Inhella</taxon>
    </lineage>
</organism>
<dbReference type="CDD" id="cd14728">
    <property type="entry name" value="Ere-like"/>
    <property type="match status" value="1"/>
</dbReference>
<dbReference type="AlphaFoldDB" id="A0A437LTK4"/>
<evidence type="ECO:0000313" key="1">
    <source>
        <dbReference type="EMBL" id="RVT88674.1"/>
    </source>
</evidence>
<dbReference type="Gene3D" id="1.20.1440.30">
    <property type="entry name" value="Biosynthetic Protein domain"/>
    <property type="match status" value="1"/>
</dbReference>
<dbReference type="InterPro" id="IPR052036">
    <property type="entry name" value="Hydrolase/PRTase-associated"/>
</dbReference>
<dbReference type="EMBL" id="SACM01000001">
    <property type="protein sequence ID" value="RVT88674.1"/>
    <property type="molecule type" value="Genomic_DNA"/>
</dbReference>
<dbReference type="PANTHER" id="PTHR31299">
    <property type="entry name" value="ESTERASE, PUTATIVE (AFU_ORTHOLOGUE AFUA_1G05850)-RELATED"/>
    <property type="match status" value="1"/>
</dbReference>
<sequence>MAKGKPTTVTMKLAISRVSCQLMSMQSRGGRWGLDSALRPILLAAVPKPIVGDPTVPFLRHPGLTLALLLSLATSPLQAQTAPTSLDGVYASPAQMSAENRAALQAWLGKNRRDLGAPDAVAALAARLAPARVVGIGEATHGTHEDMVLKADLILALVREHGFRVVALESNRAVGERLQRFIAPGSAESDVGRALHESRIFEVYRVEALGRLLLGLQAFNRQAVEPVRVVGIDVQDPVRDGQAALAALRARDAARADRLQAALGTLVQGAPTSMPGPFAKATRAEWEAWRDAASALEAALPPELDPDGHEAAYALRMAIHTFEFNVQGASMMDLPTEAFTRRDVAMAERTVRAAGRQGRVALWAHDGHVADHGYLLAGAAAPTTGLALRQRLQAGYQSVNFTYGAATFHARRINAEGQMERGGAVPTWFRTMGPGSLDAALVDGGDAAAAFWVDLAAMPRDERFAAWFRATPFVRGGYGAAVMPPEMERAYESPDVLGYGVDVLVRLPTLSPSRFYAKPMP</sequence>
<keyword evidence="2" id="KW-1185">Reference proteome</keyword>
<dbReference type="Proteomes" id="UP000288587">
    <property type="component" value="Unassembled WGS sequence"/>
</dbReference>
<reference evidence="1 2" key="1">
    <citation type="submission" date="2019-01" db="EMBL/GenBank/DDBJ databases">
        <authorList>
            <person name="Chen W.-M."/>
        </authorList>
    </citation>
    <scope>NUCLEOTIDE SEQUENCE [LARGE SCALE GENOMIC DNA]</scope>
    <source>
        <strain evidence="1 2">CCP-18</strain>
    </source>
</reference>
<comment type="caution">
    <text evidence="1">The sequence shown here is derived from an EMBL/GenBank/DDBJ whole genome shotgun (WGS) entry which is preliminary data.</text>
</comment>
<dbReference type="Gene3D" id="3.40.1660.10">
    <property type="entry name" value="EreA-like (biosynthetic domain)"/>
    <property type="match status" value="1"/>
</dbReference>
<protein>
    <recommendedName>
        <fullName evidence="3">Erythromycin esterase family protein</fullName>
    </recommendedName>
</protein>
<dbReference type="SUPFAM" id="SSF159501">
    <property type="entry name" value="EreA/ChaN-like"/>
    <property type="match status" value="1"/>
</dbReference>